<proteinExistence type="predicted"/>
<keyword evidence="2" id="KW-1185">Reference proteome</keyword>
<gene>
    <name evidence="1" type="ORF">L6164_028430</name>
</gene>
<reference evidence="1 2" key="1">
    <citation type="journal article" date="2022" name="DNA Res.">
        <title>Chromosomal-level genome assembly of the orchid tree Bauhinia variegata (Leguminosae; Cercidoideae) supports the allotetraploid origin hypothesis of Bauhinia.</title>
        <authorList>
            <person name="Zhong Y."/>
            <person name="Chen Y."/>
            <person name="Zheng D."/>
            <person name="Pang J."/>
            <person name="Liu Y."/>
            <person name="Luo S."/>
            <person name="Meng S."/>
            <person name="Qian L."/>
            <person name="Wei D."/>
            <person name="Dai S."/>
            <person name="Zhou R."/>
        </authorList>
    </citation>
    <scope>NUCLEOTIDE SEQUENCE [LARGE SCALE GENOMIC DNA]</scope>
    <source>
        <strain evidence="1">BV-YZ2020</strain>
    </source>
</reference>
<comment type="caution">
    <text evidence="1">The sequence shown here is derived from an EMBL/GenBank/DDBJ whole genome shotgun (WGS) entry which is preliminary data.</text>
</comment>
<organism evidence="1 2">
    <name type="scientific">Bauhinia variegata</name>
    <name type="common">Purple orchid tree</name>
    <name type="synonym">Phanera variegata</name>
    <dbReference type="NCBI Taxonomy" id="167791"/>
    <lineage>
        <taxon>Eukaryota</taxon>
        <taxon>Viridiplantae</taxon>
        <taxon>Streptophyta</taxon>
        <taxon>Embryophyta</taxon>
        <taxon>Tracheophyta</taxon>
        <taxon>Spermatophyta</taxon>
        <taxon>Magnoliopsida</taxon>
        <taxon>eudicotyledons</taxon>
        <taxon>Gunneridae</taxon>
        <taxon>Pentapetalae</taxon>
        <taxon>rosids</taxon>
        <taxon>fabids</taxon>
        <taxon>Fabales</taxon>
        <taxon>Fabaceae</taxon>
        <taxon>Cercidoideae</taxon>
        <taxon>Cercideae</taxon>
        <taxon>Bauhiniinae</taxon>
        <taxon>Bauhinia</taxon>
    </lineage>
</organism>
<dbReference type="EMBL" id="CM039437">
    <property type="protein sequence ID" value="KAI4305040.1"/>
    <property type="molecule type" value="Genomic_DNA"/>
</dbReference>
<dbReference type="Proteomes" id="UP000828941">
    <property type="component" value="Chromosome 12"/>
</dbReference>
<protein>
    <submittedName>
        <fullName evidence="1">Uncharacterized protein</fullName>
    </submittedName>
</protein>
<accession>A0ACB9L650</accession>
<sequence>MIVNVVCFSCKHNDELQATYAYGIANLIANDEIEIGKRINQIIHYKDLEILDGVLIYILYAIFYTCIV</sequence>
<name>A0ACB9L650_BAUVA</name>
<evidence type="ECO:0000313" key="2">
    <source>
        <dbReference type="Proteomes" id="UP000828941"/>
    </source>
</evidence>
<evidence type="ECO:0000313" key="1">
    <source>
        <dbReference type="EMBL" id="KAI4305040.1"/>
    </source>
</evidence>